<dbReference type="InterPro" id="IPR051317">
    <property type="entry name" value="Gfo/Idh/MocA_oxidoreduct"/>
</dbReference>
<name>A0A979GU35_CHIPD</name>
<dbReference type="Gene3D" id="3.40.50.720">
    <property type="entry name" value="NAD(P)-binding Rossmann-like Domain"/>
    <property type="match status" value="1"/>
</dbReference>
<feature type="domain" description="Gal80p-like C-terminal" evidence="2">
    <location>
        <begin position="135"/>
        <end position="274"/>
    </location>
</feature>
<dbReference type="OrthoDB" id="9781031at2"/>
<evidence type="ECO:0000259" key="1">
    <source>
        <dbReference type="Pfam" id="PF01408"/>
    </source>
</evidence>
<protein>
    <submittedName>
        <fullName evidence="3">Oxidoreductase domain protein</fullName>
    </submittedName>
</protein>
<dbReference type="RefSeq" id="WP_012790467.1">
    <property type="nucleotide sequence ID" value="NC_013132.1"/>
</dbReference>
<dbReference type="InterPro" id="IPR055080">
    <property type="entry name" value="Gal80p-like_C"/>
</dbReference>
<dbReference type="Pfam" id="PF22685">
    <property type="entry name" value="Gal80p_C-like"/>
    <property type="match status" value="1"/>
</dbReference>
<reference evidence="4" key="1">
    <citation type="submission" date="2009-08" db="EMBL/GenBank/DDBJ databases">
        <title>The complete genome of Chitinophaga pinensis DSM 2588.</title>
        <authorList>
            <consortium name="US DOE Joint Genome Institute (JGI-PGF)"/>
            <person name="Lucas S."/>
            <person name="Copeland A."/>
            <person name="Lapidus A."/>
            <person name="Glavina del Rio T."/>
            <person name="Dalin E."/>
            <person name="Tice H."/>
            <person name="Bruce D."/>
            <person name="Goodwin L."/>
            <person name="Pitluck S."/>
            <person name="Kyrpides N."/>
            <person name="Mavromatis K."/>
            <person name="Ivanova N."/>
            <person name="Mikhailova N."/>
            <person name="Sims D."/>
            <person name="Meinche L."/>
            <person name="Brettin T."/>
            <person name="Detter J.C."/>
            <person name="Han C."/>
            <person name="Larimer F."/>
            <person name="Land M."/>
            <person name="Hauser L."/>
            <person name="Markowitz V."/>
            <person name="Cheng J.-F."/>
            <person name="Hugenholtz P."/>
            <person name="Woyke T."/>
            <person name="Wu D."/>
            <person name="Spring S."/>
            <person name="Klenk H.-P."/>
            <person name="Eisen J.A."/>
        </authorList>
    </citation>
    <scope>NUCLEOTIDE SEQUENCE [LARGE SCALE GENOMIC DNA]</scope>
    <source>
        <strain evidence="4">ATCC 43595 / DSM 2588 / LMG 13176 / NBRC 15968 / NCIMB 11800 / UQM 2034</strain>
    </source>
</reference>
<dbReference type="Proteomes" id="UP000002215">
    <property type="component" value="Chromosome"/>
</dbReference>
<organism evidence="3 4">
    <name type="scientific">Chitinophaga pinensis (strain ATCC 43595 / DSM 2588 / LMG 13176 / NBRC 15968 / NCIMB 11800 / UQM 2034)</name>
    <dbReference type="NCBI Taxonomy" id="485918"/>
    <lineage>
        <taxon>Bacteria</taxon>
        <taxon>Pseudomonadati</taxon>
        <taxon>Bacteroidota</taxon>
        <taxon>Chitinophagia</taxon>
        <taxon>Chitinophagales</taxon>
        <taxon>Chitinophagaceae</taxon>
        <taxon>Chitinophaga</taxon>
    </lineage>
</organism>
<dbReference type="Pfam" id="PF01408">
    <property type="entry name" value="GFO_IDH_MocA"/>
    <property type="match status" value="1"/>
</dbReference>
<dbReference type="KEGG" id="cpi:Cpin_2812"/>
<evidence type="ECO:0000259" key="2">
    <source>
        <dbReference type="Pfam" id="PF22685"/>
    </source>
</evidence>
<gene>
    <name evidence="3" type="ordered locus">Cpin_2812</name>
</gene>
<accession>A0A979GU35</accession>
<dbReference type="EMBL" id="CP001699">
    <property type="protein sequence ID" value="ACU60291.1"/>
    <property type="molecule type" value="Genomic_DNA"/>
</dbReference>
<dbReference type="PANTHER" id="PTHR43708:SF1">
    <property type="entry name" value="GALACTOSE_LACTOSE METABOLISM REGULATORY PROTEIN GAL80"/>
    <property type="match status" value="1"/>
</dbReference>
<dbReference type="SUPFAM" id="SSF51735">
    <property type="entry name" value="NAD(P)-binding Rossmann-fold domains"/>
    <property type="match status" value="1"/>
</dbReference>
<reference evidence="3 4" key="2">
    <citation type="journal article" date="2010" name="Stand. Genomic Sci.">
        <title>Complete genome sequence of Chitinophaga pinensis type strain (UQM 2034).</title>
        <authorList>
            <person name="Glavina Del Rio T."/>
            <person name="Abt B."/>
            <person name="Spring S."/>
            <person name="Lapidus A."/>
            <person name="Nolan M."/>
            <person name="Tice H."/>
            <person name="Copeland A."/>
            <person name="Cheng J.F."/>
            <person name="Chen F."/>
            <person name="Bruce D."/>
            <person name="Goodwin L."/>
            <person name="Pitluck S."/>
            <person name="Ivanova N."/>
            <person name="Mavromatis K."/>
            <person name="Mikhailova N."/>
            <person name="Pati A."/>
            <person name="Chen A."/>
            <person name="Palaniappan K."/>
            <person name="Land M."/>
            <person name="Hauser L."/>
            <person name="Chang Y.J."/>
            <person name="Jeffries C.D."/>
            <person name="Chain P."/>
            <person name="Saunders E."/>
            <person name="Detter J.C."/>
            <person name="Brettin T."/>
            <person name="Rohde M."/>
            <person name="Goker M."/>
            <person name="Bristow J."/>
            <person name="Eisen J.A."/>
            <person name="Markowitz V."/>
            <person name="Hugenholtz P."/>
            <person name="Kyrpides N.C."/>
            <person name="Klenk H.P."/>
            <person name="Lucas S."/>
        </authorList>
    </citation>
    <scope>NUCLEOTIDE SEQUENCE [LARGE SCALE GENOMIC DNA]</scope>
    <source>
        <strain evidence="4">ATCC 43595 / DSM 2588 / LMG 13176 / NBRC 15968 / NCIMB 11800 / UQM 2034</strain>
    </source>
</reference>
<dbReference type="PANTHER" id="PTHR43708">
    <property type="entry name" value="CONSERVED EXPRESSED OXIDOREDUCTASE (EUROFUNG)"/>
    <property type="match status" value="1"/>
</dbReference>
<evidence type="ECO:0000313" key="3">
    <source>
        <dbReference type="EMBL" id="ACU60291.1"/>
    </source>
</evidence>
<dbReference type="InterPro" id="IPR000683">
    <property type="entry name" value="Gfo/Idh/MocA-like_OxRdtase_N"/>
</dbReference>
<dbReference type="InterPro" id="IPR036291">
    <property type="entry name" value="NAD(P)-bd_dom_sf"/>
</dbReference>
<proteinExistence type="predicted"/>
<dbReference type="Gene3D" id="3.30.360.10">
    <property type="entry name" value="Dihydrodipicolinate Reductase, domain 2"/>
    <property type="match status" value="1"/>
</dbReference>
<dbReference type="SUPFAM" id="SSF55347">
    <property type="entry name" value="Glyceraldehyde-3-phosphate dehydrogenase-like, C-terminal domain"/>
    <property type="match status" value="1"/>
</dbReference>
<dbReference type="GO" id="GO:0000166">
    <property type="term" value="F:nucleotide binding"/>
    <property type="evidence" value="ECO:0007669"/>
    <property type="project" value="InterPro"/>
</dbReference>
<evidence type="ECO:0000313" key="4">
    <source>
        <dbReference type="Proteomes" id="UP000002215"/>
    </source>
</evidence>
<dbReference type="AlphaFoldDB" id="A0A979GU35"/>
<feature type="domain" description="Gfo/Idh/MocA-like oxidoreductase N-terminal" evidence="1">
    <location>
        <begin position="7"/>
        <end position="128"/>
    </location>
</feature>
<sequence length="364" mass="38903">MNANKTRVGIIGASEKRGWAAWAHIPALKTLPDYEISALFTSKMEHTDTLKTAFDVPLVYNEIQELVHSKAVDMILVAVKVPSHFELISAAAAAGKDVFSEWPLGRNLQEAEALTALVKEKGVKGFVGLQSRSVPAVRFIRDYIAQGHIGEVLSTTMVGAGILYGAAIDQANTYIVNPETGAGLLPVIFSNAVDALCHVLGEFTSLSATTAIRRTKTMVIETGEEIPANTPDQVAVSGILESGAVATAHFRGGTLPGTNFLWEINGTKGDIQITAPGASLAVFDLNVKASKGENGPLEELIIPAEYNLIPDGSLGPIPTNTGQNYPLILSGQAPTFQDAMIRHRMIHAIETSAQTGERQSYDFR</sequence>